<dbReference type="GO" id="GO:0015232">
    <property type="term" value="F:heme transmembrane transporter activity"/>
    <property type="evidence" value="ECO:0007669"/>
    <property type="project" value="InterPro"/>
</dbReference>
<feature type="transmembrane region" description="Helical" evidence="6">
    <location>
        <begin position="72"/>
        <end position="92"/>
    </location>
</feature>
<reference evidence="7" key="1">
    <citation type="journal article" date="2020" name="mSystems">
        <title>Genome- and Community-Level Interaction Insights into Carbon Utilization and Element Cycling Functions of Hydrothermarchaeota in Hydrothermal Sediment.</title>
        <authorList>
            <person name="Zhou Z."/>
            <person name="Liu Y."/>
            <person name="Xu W."/>
            <person name="Pan J."/>
            <person name="Luo Z.H."/>
            <person name="Li M."/>
        </authorList>
    </citation>
    <scope>NUCLEOTIDE SEQUENCE [LARGE SCALE GENOMIC DNA]</scope>
    <source>
        <strain evidence="7">SpSt-587</strain>
    </source>
</reference>
<proteinExistence type="inferred from homology"/>
<dbReference type="GO" id="GO:0016020">
    <property type="term" value="C:membrane"/>
    <property type="evidence" value="ECO:0007669"/>
    <property type="project" value="UniProtKB-SubCell"/>
</dbReference>
<evidence type="ECO:0008006" key="8">
    <source>
        <dbReference type="Google" id="ProtNLM"/>
    </source>
</evidence>
<gene>
    <name evidence="7" type="ORF">ENT52_07780</name>
</gene>
<feature type="transmembrane region" description="Helical" evidence="6">
    <location>
        <begin position="118"/>
        <end position="140"/>
    </location>
</feature>
<evidence type="ECO:0000256" key="2">
    <source>
        <dbReference type="ARBA" id="ARBA00010544"/>
    </source>
</evidence>
<dbReference type="EMBL" id="DSYZ01000144">
    <property type="protein sequence ID" value="HGT83605.1"/>
    <property type="molecule type" value="Genomic_DNA"/>
</dbReference>
<comment type="subcellular location">
    <subcellularLocation>
        <location evidence="1">Membrane</location>
        <topology evidence="1">Multi-pass membrane protein</topology>
    </subcellularLocation>
</comment>
<dbReference type="GO" id="GO:0017004">
    <property type="term" value="P:cytochrome complex assembly"/>
    <property type="evidence" value="ECO:0007669"/>
    <property type="project" value="InterPro"/>
</dbReference>
<feature type="transmembrane region" description="Helical" evidence="6">
    <location>
        <begin position="179"/>
        <end position="198"/>
    </location>
</feature>
<feature type="transmembrane region" description="Helical" evidence="6">
    <location>
        <begin position="146"/>
        <end position="167"/>
    </location>
</feature>
<protein>
    <recommendedName>
        <fullName evidence="8">Heme exporter protein CcmB</fullName>
    </recommendedName>
</protein>
<comment type="caution">
    <text evidence="7">The sequence shown here is derived from an EMBL/GenBank/DDBJ whole genome shotgun (WGS) entry which is preliminary data.</text>
</comment>
<dbReference type="Pfam" id="PF03379">
    <property type="entry name" value="CcmB"/>
    <property type="match status" value="1"/>
</dbReference>
<dbReference type="AlphaFoldDB" id="A0A7J3M5P3"/>
<feature type="transmembrane region" description="Helical" evidence="6">
    <location>
        <begin position="46"/>
        <end position="66"/>
    </location>
</feature>
<keyword evidence="3 6" id="KW-0812">Transmembrane</keyword>
<sequence length="235" mass="25518">MKQGSAKTSQYSRKVSSSTSEEITMKRSELLELVKKDLKIEIRSKAGLNNAILFALTTAFLFSLSIDAKTFFAPILVLVTLFSSILACSATVTREFELETIEALKASLSAQEIITSKIISNFLIVVSLVSIIAPICYALFNLEGNFFLLLTSLAIVAFPISSAVTLLSPISAFAKGKEAFLAVMLFPIIFPLILPGIKLLNLAHNGVFDFFSALFLLLYAGVVTTLAQLVSDHLL</sequence>
<evidence type="ECO:0000256" key="3">
    <source>
        <dbReference type="ARBA" id="ARBA00022692"/>
    </source>
</evidence>
<evidence type="ECO:0000313" key="7">
    <source>
        <dbReference type="EMBL" id="HGT83605.1"/>
    </source>
</evidence>
<feature type="transmembrane region" description="Helical" evidence="6">
    <location>
        <begin position="210"/>
        <end position="230"/>
    </location>
</feature>
<organism evidence="7">
    <name type="scientific">Archaeoglobus fulgidus</name>
    <dbReference type="NCBI Taxonomy" id="2234"/>
    <lineage>
        <taxon>Archaea</taxon>
        <taxon>Methanobacteriati</taxon>
        <taxon>Methanobacteriota</taxon>
        <taxon>Archaeoglobi</taxon>
        <taxon>Archaeoglobales</taxon>
        <taxon>Archaeoglobaceae</taxon>
        <taxon>Archaeoglobus</taxon>
    </lineage>
</organism>
<name>A0A7J3M5P3_ARCFL</name>
<accession>A0A7J3M5P3</accession>
<comment type="similarity">
    <text evidence="2">Belongs to the CcmB/CycW/HelB family.</text>
</comment>
<evidence type="ECO:0000256" key="4">
    <source>
        <dbReference type="ARBA" id="ARBA00022989"/>
    </source>
</evidence>
<evidence type="ECO:0000256" key="5">
    <source>
        <dbReference type="ARBA" id="ARBA00023136"/>
    </source>
</evidence>
<evidence type="ECO:0000256" key="6">
    <source>
        <dbReference type="SAM" id="Phobius"/>
    </source>
</evidence>
<dbReference type="InterPro" id="IPR003544">
    <property type="entry name" value="Cyt_c_biogenesis_CcmB"/>
</dbReference>
<keyword evidence="4 6" id="KW-1133">Transmembrane helix</keyword>
<evidence type="ECO:0000256" key="1">
    <source>
        <dbReference type="ARBA" id="ARBA00004141"/>
    </source>
</evidence>
<keyword evidence="5 6" id="KW-0472">Membrane</keyword>